<proteinExistence type="predicted"/>
<organism evidence="1">
    <name type="scientific">Arundo donax</name>
    <name type="common">Giant reed</name>
    <name type="synonym">Donax arundinaceus</name>
    <dbReference type="NCBI Taxonomy" id="35708"/>
    <lineage>
        <taxon>Eukaryota</taxon>
        <taxon>Viridiplantae</taxon>
        <taxon>Streptophyta</taxon>
        <taxon>Embryophyta</taxon>
        <taxon>Tracheophyta</taxon>
        <taxon>Spermatophyta</taxon>
        <taxon>Magnoliopsida</taxon>
        <taxon>Liliopsida</taxon>
        <taxon>Poales</taxon>
        <taxon>Poaceae</taxon>
        <taxon>PACMAD clade</taxon>
        <taxon>Arundinoideae</taxon>
        <taxon>Arundineae</taxon>
        <taxon>Arundo</taxon>
    </lineage>
</organism>
<protein>
    <submittedName>
        <fullName evidence="1">Uncharacterized protein</fullName>
    </submittedName>
</protein>
<dbReference type="AlphaFoldDB" id="A0A0A9FVY7"/>
<reference evidence="1" key="1">
    <citation type="submission" date="2014-09" db="EMBL/GenBank/DDBJ databases">
        <authorList>
            <person name="Magalhaes I.L.F."/>
            <person name="Oliveira U."/>
            <person name="Santos F.R."/>
            <person name="Vidigal T.H.D.A."/>
            <person name="Brescovit A.D."/>
            <person name="Santos A.J."/>
        </authorList>
    </citation>
    <scope>NUCLEOTIDE SEQUENCE</scope>
    <source>
        <tissue evidence="1">Shoot tissue taken approximately 20 cm above the soil surface</tissue>
    </source>
</reference>
<sequence length="45" mass="5192">MGSGPIFSRNISPLHLMINDSKVIRMRYHLPGTHNYFPTFPLFST</sequence>
<reference evidence="1" key="2">
    <citation type="journal article" date="2015" name="Data Brief">
        <title>Shoot transcriptome of the giant reed, Arundo donax.</title>
        <authorList>
            <person name="Barrero R.A."/>
            <person name="Guerrero F.D."/>
            <person name="Moolhuijzen P."/>
            <person name="Goolsby J.A."/>
            <person name="Tidwell J."/>
            <person name="Bellgard S.E."/>
            <person name="Bellgard M.I."/>
        </authorList>
    </citation>
    <scope>NUCLEOTIDE SEQUENCE</scope>
    <source>
        <tissue evidence="1">Shoot tissue taken approximately 20 cm above the soil surface</tissue>
    </source>
</reference>
<dbReference type="EMBL" id="GBRH01183425">
    <property type="protein sequence ID" value="JAE14471.1"/>
    <property type="molecule type" value="Transcribed_RNA"/>
</dbReference>
<evidence type="ECO:0000313" key="1">
    <source>
        <dbReference type="EMBL" id="JAE14471.1"/>
    </source>
</evidence>
<name>A0A0A9FVY7_ARUDO</name>
<accession>A0A0A9FVY7</accession>